<reference evidence="3" key="1">
    <citation type="submission" date="2019-01" db="EMBL/GenBank/DDBJ databases">
        <title>Draft genomes of a novel of Sporanaerobacter strains.</title>
        <authorList>
            <person name="Ma S."/>
        </authorList>
    </citation>
    <scope>NUCLEOTIDE SEQUENCE [LARGE SCALE GENOMIC DNA]</scope>
    <source>
        <strain evidence="3">NJN-17</strain>
    </source>
</reference>
<protein>
    <submittedName>
        <fullName evidence="2">Uncharacterized protein</fullName>
    </submittedName>
</protein>
<dbReference type="KEGG" id="spoa:EQM13_04555"/>
<feature type="transmembrane region" description="Helical" evidence="1">
    <location>
        <begin position="136"/>
        <end position="153"/>
    </location>
</feature>
<feature type="transmembrane region" description="Helical" evidence="1">
    <location>
        <begin position="105"/>
        <end position="124"/>
    </location>
</feature>
<keyword evidence="1" id="KW-0472">Membrane</keyword>
<dbReference type="EMBL" id="CP035282">
    <property type="protein sequence ID" value="QAT60901.1"/>
    <property type="molecule type" value="Genomic_DNA"/>
</dbReference>
<gene>
    <name evidence="2" type="ORF">EQM13_04555</name>
</gene>
<dbReference type="OrthoDB" id="1953431at2"/>
<dbReference type="AlphaFoldDB" id="A0A410QA74"/>
<evidence type="ECO:0000256" key="1">
    <source>
        <dbReference type="SAM" id="Phobius"/>
    </source>
</evidence>
<keyword evidence="3" id="KW-1185">Reference proteome</keyword>
<proteinExistence type="predicted"/>
<organism evidence="2 3">
    <name type="scientific">Acidilutibacter cellobiosedens</name>
    <dbReference type="NCBI Taxonomy" id="2507161"/>
    <lineage>
        <taxon>Bacteria</taxon>
        <taxon>Bacillati</taxon>
        <taxon>Bacillota</taxon>
        <taxon>Tissierellia</taxon>
        <taxon>Tissierellales</taxon>
        <taxon>Acidilutibacteraceae</taxon>
        <taxon>Acidilutibacter</taxon>
    </lineage>
</organism>
<evidence type="ECO:0000313" key="2">
    <source>
        <dbReference type="EMBL" id="QAT60901.1"/>
    </source>
</evidence>
<keyword evidence="1" id="KW-0812">Transmembrane</keyword>
<dbReference type="Proteomes" id="UP000287969">
    <property type="component" value="Chromosome"/>
</dbReference>
<accession>A0A410QA74</accession>
<name>A0A410QA74_9FIRM</name>
<dbReference type="RefSeq" id="WP_071140320.1">
    <property type="nucleotide sequence ID" value="NZ_CP035282.1"/>
</dbReference>
<sequence length="185" mass="21849">MYSSIFVGILSKIWNFIRKNYEYSILKRILNFIGRGIKALFKGSVFAGIFISNRKLIEESLLYKIYRIFIKGINKFIEFIKKIVTKDKKGSIISNCCSVLFKDDVSIINTFSFFFISFGIFIIINDMVRGKFTGKSYIVSFILIIFSLMSLKLEKNYKEILENSFMFNFVKNLFLIDEERGEKWW</sequence>
<evidence type="ECO:0000313" key="3">
    <source>
        <dbReference type="Proteomes" id="UP000287969"/>
    </source>
</evidence>
<keyword evidence="1" id="KW-1133">Transmembrane helix</keyword>